<proteinExistence type="inferred from homology"/>
<dbReference type="HAMAP" id="MF_01685">
    <property type="entry name" value="FENR2"/>
    <property type="match status" value="1"/>
</dbReference>
<evidence type="ECO:0000256" key="4">
    <source>
        <dbReference type="ARBA" id="ARBA00023002"/>
    </source>
</evidence>
<dbReference type="EMBL" id="MLJW01002036">
    <property type="protein sequence ID" value="OIQ75857.1"/>
    <property type="molecule type" value="Genomic_DNA"/>
</dbReference>
<evidence type="ECO:0000259" key="5">
    <source>
        <dbReference type="Pfam" id="PF07992"/>
    </source>
</evidence>
<organism evidence="6">
    <name type="scientific">mine drainage metagenome</name>
    <dbReference type="NCBI Taxonomy" id="410659"/>
    <lineage>
        <taxon>unclassified sequences</taxon>
        <taxon>metagenomes</taxon>
        <taxon>ecological metagenomes</taxon>
    </lineage>
</organism>
<evidence type="ECO:0000256" key="3">
    <source>
        <dbReference type="ARBA" id="ARBA00022857"/>
    </source>
</evidence>
<keyword evidence="4 6" id="KW-0560">Oxidoreductase</keyword>
<keyword evidence="1" id="KW-0285">Flavoprotein</keyword>
<dbReference type="InterPro" id="IPR036188">
    <property type="entry name" value="FAD/NAD-bd_sf"/>
</dbReference>
<accession>A0A1J5PWK2</accession>
<feature type="domain" description="FAD/NAD(P)-binding" evidence="5">
    <location>
        <begin position="47"/>
        <end position="266"/>
    </location>
</feature>
<keyword evidence="2" id="KW-0274">FAD</keyword>
<dbReference type="InterPro" id="IPR023753">
    <property type="entry name" value="FAD/NAD-binding_dom"/>
</dbReference>
<dbReference type="PRINTS" id="PR00469">
    <property type="entry name" value="PNDRDTASEII"/>
</dbReference>
<dbReference type="Gene3D" id="3.50.50.60">
    <property type="entry name" value="FAD/NAD(P)-binding domain"/>
    <property type="match status" value="2"/>
</dbReference>
<comment type="caution">
    <text evidence="6">The sequence shown here is derived from an EMBL/GenBank/DDBJ whole genome shotgun (WGS) entry which is preliminary data.</text>
</comment>
<dbReference type="AlphaFoldDB" id="A0A1J5PWK2"/>
<dbReference type="Pfam" id="PF07992">
    <property type="entry name" value="Pyr_redox_2"/>
    <property type="match status" value="1"/>
</dbReference>
<dbReference type="InterPro" id="IPR050097">
    <property type="entry name" value="Ferredoxin-NADP_redctase_2"/>
</dbReference>
<dbReference type="EC" id="1.18.1.2" evidence="6"/>
<dbReference type="InterPro" id="IPR022890">
    <property type="entry name" value="Fd--NADP_Rdtase_type_2"/>
</dbReference>
<evidence type="ECO:0000256" key="1">
    <source>
        <dbReference type="ARBA" id="ARBA00022630"/>
    </source>
</evidence>
<evidence type="ECO:0000313" key="6">
    <source>
        <dbReference type="EMBL" id="OIQ75857.1"/>
    </source>
</evidence>
<dbReference type="PANTHER" id="PTHR48105">
    <property type="entry name" value="THIOREDOXIN REDUCTASE 1-RELATED-RELATED"/>
    <property type="match status" value="1"/>
</dbReference>
<dbReference type="SUPFAM" id="SSF51905">
    <property type="entry name" value="FAD/NAD(P)-binding domain"/>
    <property type="match status" value="1"/>
</dbReference>
<dbReference type="PRINTS" id="PR00368">
    <property type="entry name" value="FADPNR"/>
</dbReference>
<gene>
    <name evidence="6" type="ORF">GALL_424730</name>
</gene>
<name>A0A1J5PWK2_9ZZZZ</name>
<dbReference type="GO" id="GO:0004324">
    <property type="term" value="F:ferredoxin-NADP+ reductase activity"/>
    <property type="evidence" value="ECO:0007669"/>
    <property type="project" value="UniProtKB-EC"/>
</dbReference>
<evidence type="ECO:0000256" key="2">
    <source>
        <dbReference type="ARBA" id="ARBA00022827"/>
    </source>
</evidence>
<sequence length="319" mass="34020">MQDQAGGQCLALYPDKPIYDIPGIVRCTGRELTQNLLRQITPFSPGFHFNQQVNTLDRQSDGRWHVTTSADNQTGQQFLTRTLFIAAGVGAFVPKTLKIDGLGPFLGRQLAYHPKQLAGYAGQRVVVVGGEEDAVAAAIALAQPGPGQAGQVTLLHRREVLQADTSALAELAALRASGQLQFQAGQITAIQTEGERLCGLVINTPDDQTLSLPLDALLVYQGLSPKLGPVAQWGLTMSQKQLNVSPETLATSESGIYAVGDVVTYPGKKKLIVCGFHEATLAAFAAARVIKPQDSGVLQYTTSSALLQQRLGVFSEISV</sequence>
<protein>
    <submittedName>
        <fullName evidence="6">Ferredoxin--NADP reductase</fullName>
        <ecNumber evidence="6">1.18.1.2</ecNumber>
    </submittedName>
</protein>
<keyword evidence="3" id="KW-0521">NADP</keyword>
<reference evidence="6" key="1">
    <citation type="submission" date="2016-10" db="EMBL/GenBank/DDBJ databases">
        <title>Sequence of Gallionella enrichment culture.</title>
        <authorList>
            <person name="Poehlein A."/>
            <person name="Muehling M."/>
            <person name="Daniel R."/>
        </authorList>
    </citation>
    <scope>NUCLEOTIDE SEQUENCE</scope>
</reference>